<name>A0A6S6ZK02_9BURK</name>
<dbReference type="Pfam" id="PF12261">
    <property type="entry name" value="T_hemolysin"/>
    <property type="match status" value="1"/>
</dbReference>
<dbReference type="InterPro" id="IPR016181">
    <property type="entry name" value="Acyl_CoA_acyltransferase"/>
</dbReference>
<proteinExistence type="predicted"/>
<evidence type="ECO:0000313" key="1">
    <source>
        <dbReference type="EMBL" id="CAB3682575.1"/>
    </source>
</evidence>
<dbReference type="AlphaFoldDB" id="A0A6S6ZK02"/>
<accession>A0A6S6ZK02</accession>
<evidence type="ECO:0000313" key="2">
    <source>
        <dbReference type="Proteomes" id="UP000494214"/>
    </source>
</evidence>
<keyword evidence="2" id="KW-1185">Reference proteome</keyword>
<protein>
    <recommendedName>
        <fullName evidence="3">Thermostable hemolysin</fullName>
    </recommendedName>
</protein>
<organism evidence="1 2">
    <name type="scientific">Achromobacter animicus</name>
    <dbReference type="NCBI Taxonomy" id="1389935"/>
    <lineage>
        <taxon>Bacteria</taxon>
        <taxon>Pseudomonadati</taxon>
        <taxon>Pseudomonadota</taxon>
        <taxon>Betaproteobacteria</taxon>
        <taxon>Burkholderiales</taxon>
        <taxon>Alcaligenaceae</taxon>
        <taxon>Achromobacter</taxon>
    </lineage>
</organism>
<dbReference type="EMBL" id="CADIJM010000002">
    <property type="protein sequence ID" value="CAB3682575.1"/>
    <property type="molecule type" value="Genomic_DNA"/>
</dbReference>
<dbReference type="InterPro" id="IPR022050">
    <property type="entry name" value="T_hemolysin"/>
</dbReference>
<reference evidence="1 2" key="1">
    <citation type="submission" date="2020-04" db="EMBL/GenBank/DDBJ databases">
        <authorList>
            <person name="De Canck E."/>
        </authorList>
    </citation>
    <scope>NUCLEOTIDE SEQUENCE [LARGE SCALE GENOMIC DNA]</scope>
    <source>
        <strain evidence="1 2">LMG 26690</strain>
    </source>
</reference>
<dbReference type="SUPFAM" id="SSF55729">
    <property type="entry name" value="Acyl-CoA N-acyltransferases (Nat)"/>
    <property type="match status" value="1"/>
</dbReference>
<dbReference type="RefSeq" id="WP_175122637.1">
    <property type="nucleotide sequence ID" value="NZ_CADIJM010000002.1"/>
</dbReference>
<dbReference type="Proteomes" id="UP000494214">
    <property type="component" value="Unassembled WGS sequence"/>
</dbReference>
<sequence>MPHNKCFAPSAWTAMAAQPRPMPATLHVHPLEDPMRARIETYIHQRYQQRFGARLTEWLPTLVSVQRDGEILAAAGYRSASDPLFLERYLSAPIEQYLRDQGAPVARRLIVEAGQFAAVRPGGGRLLVPLLARHLHAEGFDWAVSTLTIELHHLFRRMGLAHQPISAATSDHLNEAERKDWGNYYAHAPTVFAGRLKAILGRLPEMDV</sequence>
<gene>
    <name evidence="1" type="ORF">LMG26690_01681</name>
</gene>
<evidence type="ECO:0008006" key="3">
    <source>
        <dbReference type="Google" id="ProtNLM"/>
    </source>
</evidence>